<accession>A0ABU9C1T8</accession>
<dbReference type="Gene3D" id="1.10.287.1700">
    <property type="match status" value="1"/>
</dbReference>
<evidence type="ECO:0000256" key="6">
    <source>
        <dbReference type="ARBA" id="ARBA00022500"/>
    </source>
</evidence>
<keyword evidence="12" id="KW-1185">Reference proteome</keyword>
<evidence type="ECO:0000313" key="11">
    <source>
        <dbReference type="EMBL" id="MEK8034648.1"/>
    </source>
</evidence>
<name>A0ABU9C1T8_9BURK</name>
<evidence type="ECO:0000256" key="2">
    <source>
        <dbReference type="ARBA" id="ARBA00010004"/>
    </source>
</evidence>
<dbReference type="InterPro" id="IPR052570">
    <property type="entry name" value="FliJ"/>
</dbReference>
<keyword evidence="9" id="KW-0472">Membrane</keyword>
<evidence type="ECO:0000256" key="7">
    <source>
        <dbReference type="ARBA" id="ARBA00022795"/>
    </source>
</evidence>
<sequence>MDRLDLLHTLLEREKEKRDAALAEWRQAEAQERATREQADSLVTYRGEYRKRWAAQFSQRAPIEILHCYQGFIERLEQAISAQQGQVELAHGRVEAARLRLRHRETKVATVQRLIERRLQAQATREQRREQKTVDEAAQRLGWARAVSMAAPA</sequence>
<comment type="subcellular location">
    <subcellularLocation>
        <location evidence="1">Cell membrane</location>
        <topology evidence="1">Peripheral membrane protein</topology>
        <orientation evidence="1">Cytoplasmic side</orientation>
    </subcellularLocation>
</comment>
<organism evidence="11 12">
    <name type="scientific">Ideonella lacteola</name>
    <dbReference type="NCBI Taxonomy" id="2984193"/>
    <lineage>
        <taxon>Bacteria</taxon>
        <taxon>Pseudomonadati</taxon>
        <taxon>Pseudomonadota</taxon>
        <taxon>Betaproteobacteria</taxon>
        <taxon>Burkholderiales</taxon>
        <taxon>Sphaerotilaceae</taxon>
        <taxon>Ideonella</taxon>
    </lineage>
</organism>
<keyword evidence="4" id="KW-0813">Transport</keyword>
<evidence type="ECO:0000313" key="12">
    <source>
        <dbReference type="Proteomes" id="UP001371218"/>
    </source>
</evidence>
<dbReference type="InterPro" id="IPR053716">
    <property type="entry name" value="Flag_assembly_chemotaxis_eff"/>
</dbReference>
<dbReference type="Proteomes" id="UP001371218">
    <property type="component" value="Unassembled WGS sequence"/>
</dbReference>
<dbReference type="PANTHER" id="PTHR38786">
    <property type="entry name" value="FLAGELLAR FLIJ PROTEIN"/>
    <property type="match status" value="1"/>
</dbReference>
<evidence type="ECO:0000256" key="5">
    <source>
        <dbReference type="ARBA" id="ARBA00022475"/>
    </source>
</evidence>
<dbReference type="NCBIfam" id="TIGR02473">
    <property type="entry name" value="flagell_FliJ"/>
    <property type="match status" value="1"/>
</dbReference>
<keyword evidence="7" id="KW-1005">Bacterial flagellum biogenesis</keyword>
<dbReference type="PANTHER" id="PTHR38786:SF1">
    <property type="entry name" value="FLAGELLAR FLIJ PROTEIN"/>
    <property type="match status" value="1"/>
</dbReference>
<gene>
    <name evidence="11" type="primary">fliJ</name>
    <name evidence="11" type="ORF">AACH06_27850</name>
</gene>
<comment type="similarity">
    <text evidence="2">Belongs to the FliJ family.</text>
</comment>
<keyword evidence="5" id="KW-1003">Cell membrane</keyword>
<keyword evidence="11" id="KW-0969">Cilium</keyword>
<evidence type="ECO:0000256" key="1">
    <source>
        <dbReference type="ARBA" id="ARBA00004413"/>
    </source>
</evidence>
<keyword evidence="6" id="KW-0145">Chemotaxis</keyword>
<evidence type="ECO:0000256" key="9">
    <source>
        <dbReference type="ARBA" id="ARBA00023136"/>
    </source>
</evidence>
<evidence type="ECO:0000256" key="4">
    <source>
        <dbReference type="ARBA" id="ARBA00022448"/>
    </source>
</evidence>
<evidence type="ECO:0000256" key="10">
    <source>
        <dbReference type="ARBA" id="ARBA00023225"/>
    </source>
</evidence>
<keyword evidence="10" id="KW-1006">Bacterial flagellum protein export</keyword>
<evidence type="ECO:0000256" key="8">
    <source>
        <dbReference type="ARBA" id="ARBA00022927"/>
    </source>
</evidence>
<keyword evidence="11" id="KW-0282">Flagellum</keyword>
<proteinExistence type="inferred from homology"/>
<evidence type="ECO:0000256" key="3">
    <source>
        <dbReference type="ARBA" id="ARBA00020392"/>
    </source>
</evidence>
<dbReference type="RefSeq" id="WP_341429075.1">
    <property type="nucleotide sequence ID" value="NZ_JBBUTG010000032.1"/>
</dbReference>
<protein>
    <recommendedName>
        <fullName evidence="3">Flagellar FliJ protein</fullName>
    </recommendedName>
</protein>
<keyword evidence="11" id="KW-0966">Cell projection</keyword>
<keyword evidence="8" id="KW-0653">Protein transport</keyword>
<dbReference type="EMBL" id="JBBUTG010000032">
    <property type="protein sequence ID" value="MEK8034648.1"/>
    <property type="molecule type" value="Genomic_DNA"/>
</dbReference>
<dbReference type="InterPro" id="IPR012823">
    <property type="entry name" value="Flagell_FliJ"/>
</dbReference>
<reference evidence="11 12" key="1">
    <citation type="submission" date="2024-04" db="EMBL/GenBank/DDBJ databases">
        <title>Novel species of the genus Ideonella isolated from streams.</title>
        <authorList>
            <person name="Lu H."/>
        </authorList>
    </citation>
    <scope>NUCLEOTIDE SEQUENCE [LARGE SCALE GENOMIC DNA]</scope>
    <source>
        <strain evidence="11 12">DXS29W</strain>
    </source>
</reference>
<dbReference type="Pfam" id="PF02050">
    <property type="entry name" value="FliJ"/>
    <property type="match status" value="1"/>
</dbReference>
<comment type="caution">
    <text evidence="11">The sequence shown here is derived from an EMBL/GenBank/DDBJ whole genome shotgun (WGS) entry which is preliminary data.</text>
</comment>